<comment type="caution">
    <text evidence="2">The sequence shown here is derived from an EMBL/GenBank/DDBJ whole genome shotgun (WGS) entry which is preliminary data.</text>
</comment>
<dbReference type="InterPro" id="IPR025714">
    <property type="entry name" value="Methyltranfer_dom"/>
</dbReference>
<dbReference type="InterPro" id="IPR029063">
    <property type="entry name" value="SAM-dependent_MTases_sf"/>
</dbReference>
<evidence type="ECO:0000313" key="2">
    <source>
        <dbReference type="EMBL" id="RUQ97516.1"/>
    </source>
</evidence>
<organism evidence="2 3">
    <name type="scientific">Labedella endophytica</name>
    <dbReference type="NCBI Taxonomy" id="1523160"/>
    <lineage>
        <taxon>Bacteria</taxon>
        <taxon>Bacillati</taxon>
        <taxon>Actinomycetota</taxon>
        <taxon>Actinomycetes</taxon>
        <taxon>Micrococcales</taxon>
        <taxon>Microbacteriaceae</taxon>
        <taxon>Labedella</taxon>
    </lineage>
</organism>
<accession>A0A3S0X458</accession>
<dbReference type="CDD" id="cd02440">
    <property type="entry name" value="AdoMet_MTases"/>
    <property type="match status" value="1"/>
</dbReference>
<dbReference type="RefSeq" id="WP_127051226.1">
    <property type="nucleotide sequence ID" value="NZ_RZGZ01000005.1"/>
</dbReference>
<dbReference type="GO" id="GO:0032259">
    <property type="term" value="P:methylation"/>
    <property type="evidence" value="ECO:0007669"/>
    <property type="project" value="UniProtKB-KW"/>
</dbReference>
<dbReference type="EMBL" id="RZGZ01000005">
    <property type="protein sequence ID" value="RUQ97516.1"/>
    <property type="molecule type" value="Genomic_DNA"/>
</dbReference>
<dbReference type="Pfam" id="PF13847">
    <property type="entry name" value="Methyltransf_31"/>
    <property type="match status" value="1"/>
</dbReference>
<dbReference type="AlphaFoldDB" id="A0A3S0X458"/>
<keyword evidence="3" id="KW-1185">Reference proteome</keyword>
<name>A0A3S0X458_9MICO</name>
<sequence length="272" mass="29301">MTDAPQRTERYTHGHHDSVLRAHAWRTVENSASYLVPHLRPGCSVLDVGSGPGTITVDIARRVAPGRVVGIDAVADVVGQATALADSEGLRNVEFATGDAYALDFPDDSFDIVHAHQVLQHLGDPVAALREMRRVTRPGGIVAARDVIYVAAAWYPLLPGLAEWMRIYQGVAHANGGDPNAGRALKALAHEAGFSDVTSTASIWCFSDRADREWWGGAWAERAVASSFAPQSIEAGVATREDLEAVSAAWTEWVGDDDAWFSMPHGEIIARV</sequence>
<protein>
    <submittedName>
        <fullName evidence="2">Class I SAM-dependent methyltransferase</fullName>
    </submittedName>
</protein>
<dbReference type="OrthoDB" id="9795634at2"/>
<keyword evidence="2" id="KW-0808">Transferase</keyword>
<dbReference type="Gene3D" id="3.40.50.150">
    <property type="entry name" value="Vaccinia Virus protein VP39"/>
    <property type="match status" value="1"/>
</dbReference>
<dbReference type="SUPFAM" id="SSF53335">
    <property type="entry name" value="S-adenosyl-L-methionine-dependent methyltransferases"/>
    <property type="match status" value="1"/>
</dbReference>
<proteinExistence type="predicted"/>
<dbReference type="PANTHER" id="PTHR43591">
    <property type="entry name" value="METHYLTRANSFERASE"/>
    <property type="match status" value="1"/>
</dbReference>
<dbReference type="GO" id="GO:0008168">
    <property type="term" value="F:methyltransferase activity"/>
    <property type="evidence" value="ECO:0007669"/>
    <property type="project" value="UniProtKB-KW"/>
</dbReference>
<feature type="domain" description="Methyltransferase" evidence="1">
    <location>
        <begin position="41"/>
        <end position="169"/>
    </location>
</feature>
<evidence type="ECO:0000259" key="1">
    <source>
        <dbReference type="Pfam" id="PF13847"/>
    </source>
</evidence>
<gene>
    <name evidence="2" type="ORF">ELQ94_15160</name>
</gene>
<dbReference type="Proteomes" id="UP000274909">
    <property type="component" value="Unassembled WGS sequence"/>
</dbReference>
<reference evidence="2 3" key="1">
    <citation type="submission" date="2018-12" db="EMBL/GenBank/DDBJ databases">
        <authorList>
            <person name="Li F."/>
        </authorList>
    </citation>
    <scope>NUCLEOTIDE SEQUENCE [LARGE SCALE GENOMIC DNA]</scope>
    <source>
        <strain evidence="2 3">EGI 6500705</strain>
    </source>
</reference>
<dbReference type="PANTHER" id="PTHR43591:SF24">
    <property type="entry name" value="2-METHOXY-6-POLYPRENYL-1,4-BENZOQUINOL METHYLASE, MITOCHONDRIAL"/>
    <property type="match status" value="1"/>
</dbReference>
<evidence type="ECO:0000313" key="3">
    <source>
        <dbReference type="Proteomes" id="UP000274909"/>
    </source>
</evidence>
<keyword evidence="2" id="KW-0489">Methyltransferase</keyword>